<dbReference type="Gene3D" id="3.40.630.30">
    <property type="match status" value="1"/>
</dbReference>
<name>A0A402CPA4_9BACT</name>
<protein>
    <submittedName>
        <fullName evidence="3">N-acetyltransferase</fullName>
    </submittedName>
</protein>
<evidence type="ECO:0000313" key="3">
    <source>
        <dbReference type="EMBL" id="BDI33032.1"/>
    </source>
</evidence>
<dbReference type="CDD" id="cd04301">
    <property type="entry name" value="NAT_SF"/>
    <property type="match status" value="1"/>
</dbReference>
<accession>A0A402CPA4</accession>
<dbReference type="GO" id="GO:0016747">
    <property type="term" value="F:acyltransferase activity, transferring groups other than amino-acyl groups"/>
    <property type="evidence" value="ECO:0007669"/>
    <property type="project" value="InterPro"/>
</dbReference>
<dbReference type="KEGG" id="ccot:CCAX7_50830"/>
<dbReference type="PROSITE" id="PS51186">
    <property type="entry name" value="GNAT"/>
    <property type="match status" value="1"/>
</dbReference>
<proteinExistence type="predicted"/>
<dbReference type="InterPro" id="IPR016181">
    <property type="entry name" value="Acyl_CoA_acyltransferase"/>
</dbReference>
<evidence type="ECO:0000313" key="4">
    <source>
        <dbReference type="Proteomes" id="UP000287394"/>
    </source>
</evidence>
<dbReference type="InterPro" id="IPR050832">
    <property type="entry name" value="Bact_Acetyltransf"/>
</dbReference>
<keyword evidence="4" id="KW-1185">Reference proteome</keyword>
<dbReference type="OrthoDB" id="7205533at2"/>
<gene>
    <name evidence="3" type="ORF">CCAX7_50830</name>
</gene>
<dbReference type="RefSeq" id="WP_119319294.1">
    <property type="nucleotide sequence ID" value="NZ_AP025739.1"/>
</dbReference>
<dbReference type="EMBL" id="AP025739">
    <property type="protein sequence ID" value="BDI33032.1"/>
    <property type="molecule type" value="Genomic_DNA"/>
</dbReference>
<dbReference type="SUPFAM" id="SSF55729">
    <property type="entry name" value="Acyl-CoA N-acyltransferases (Nat)"/>
    <property type="match status" value="1"/>
</dbReference>
<dbReference type="FunCoup" id="A0A402CPA4">
    <property type="interactions" value="75"/>
</dbReference>
<keyword evidence="2" id="KW-0012">Acyltransferase</keyword>
<dbReference type="Pfam" id="PF13508">
    <property type="entry name" value="Acetyltransf_7"/>
    <property type="match status" value="1"/>
</dbReference>
<organism evidence="3 4">
    <name type="scientific">Capsulimonas corticalis</name>
    <dbReference type="NCBI Taxonomy" id="2219043"/>
    <lineage>
        <taxon>Bacteria</taxon>
        <taxon>Bacillati</taxon>
        <taxon>Armatimonadota</taxon>
        <taxon>Armatimonadia</taxon>
        <taxon>Capsulimonadales</taxon>
        <taxon>Capsulimonadaceae</taxon>
        <taxon>Capsulimonas</taxon>
    </lineage>
</organism>
<dbReference type="AlphaFoldDB" id="A0A402CPA4"/>
<keyword evidence="1" id="KW-0808">Transferase</keyword>
<dbReference type="InterPro" id="IPR000182">
    <property type="entry name" value="GNAT_dom"/>
</dbReference>
<dbReference type="Proteomes" id="UP000287394">
    <property type="component" value="Chromosome"/>
</dbReference>
<sequence>MHPTLVIRNVQLSDIPALSEFAMKTYSDAFGHSLSPEDLAEHLRKHLSPNSFQLIFAEDTVLLAEVDNRLIGYAQFGASTLSRNHPTDQDLRRLYVHPEYQNEGYGSALMEATLCHPQMKAAASIFLDVWEHNPAAQRFYRRHGFEVIGEHAFEVESGAPTSRDLIMARRQAPVDDTHHTPGD</sequence>
<reference evidence="3 4" key="1">
    <citation type="journal article" date="2019" name="Int. J. Syst. Evol. Microbiol.">
        <title>Capsulimonas corticalis gen. nov., sp. nov., an aerobic capsulated bacterium, of a novel bacterial order, Capsulimonadales ord. nov., of the class Armatimonadia of the phylum Armatimonadetes.</title>
        <authorList>
            <person name="Li J."/>
            <person name="Kudo C."/>
            <person name="Tonouchi A."/>
        </authorList>
    </citation>
    <scope>NUCLEOTIDE SEQUENCE [LARGE SCALE GENOMIC DNA]</scope>
    <source>
        <strain evidence="3 4">AX-7</strain>
    </source>
</reference>
<dbReference type="PANTHER" id="PTHR43877">
    <property type="entry name" value="AMINOALKYLPHOSPHONATE N-ACETYLTRANSFERASE-RELATED-RELATED"/>
    <property type="match status" value="1"/>
</dbReference>
<evidence type="ECO:0000256" key="1">
    <source>
        <dbReference type="ARBA" id="ARBA00022679"/>
    </source>
</evidence>
<evidence type="ECO:0000256" key="2">
    <source>
        <dbReference type="ARBA" id="ARBA00023315"/>
    </source>
</evidence>